<evidence type="ECO:0000313" key="5">
    <source>
        <dbReference type="Proteomes" id="UP000198221"/>
    </source>
</evidence>
<evidence type="ECO:0000256" key="1">
    <source>
        <dbReference type="ARBA" id="ARBA00006174"/>
    </source>
</evidence>
<evidence type="ECO:0000313" key="4">
    <source>
        <dbReference type="EMBL" id="SCG71861.1"/>
    </source>
</evidence>
<dbReference type="PANTHER" id="PTHR16943:SF8">
    <property type="entry name" value="2-METHYLCITRATE DEHYDRATASE"/>
    <property type="match status" value="1"/>
</dbReference>
<dbReference type="Gene3D" id="3.30.1330.120">
    <property type="entry name" value="2-methylcitrate dehydratase PrpD"/>
    <property type="match status" value="1"/>
</dbReference>
<gene>
    <name evidence="4" type="ORF">GA0070613_4984</name>
</gene>
<dbReference type="SUPFAM" id="SSF103378">
    <property type="entry name" value="2-methylcitrate dehydratase PrpD"/>
    <property type="match status" value="1"/>
</dbReference>
<dbReference type="EMBL" id="LT607754">
    <property type="protein sequence ID" value="SCG71861.1"/>
    <property type="molecule type" value="Genomic_DNA"/>
</dbReference>
<dbReference type="InterPro" id="IPR042183">
    <property type="entry name" value="MmgE/PrpD_sf_1"/>
</dbReference>
<evidence type="ECO:0000259" key="2">
    <source>
        <dbReference type="Pfam" id="PF03972"/>
    </source>
</evidence>
<reference evidence="5" key="1">
    <citation type="submission" date="2016-06" db="EMBL/GenBank/DDBJ databases">
        <authorList>
            <person name="Varghese N."/>
            <person name="Submissions Spin"/>
        </authorList>
    </citation>
    <scope>NUCLEOTIDE SEQUENCE [LARGE SCALE GENOMIC DNA]</scope>
    <source>
        <strain evidence="5">DSM 43819</strain>
    </source>
</reference>
<dbReference type="PANTHER" id="PTHR16943">
    <property type="entry name" value="2-METHYLCITRATE DEHYDRATASE-RELATED"/>
    <property type="match status" value="1"/>
</dbReference>
<dbReference type="InterPro" id="IPR045336">
    <property type="entry name" value="MmgE_PrpD_N"/>
</dbReference>
<feature type="domain" description="MmgE/PrpD N-terminal" evidence="2">
    <location>
        <begin position="65"/>
        <end position="234"/>
    </location>
</feature>
<dbReference type="Gene3D" id="1.10.4100.10">
    <property type="entry name" value="2-methylcitrate dehydratase PrpD"/>
    <property type="match status" value="1"/>
</dbReference>
<evidence type="ECO:0000259" key="3">
    <source>
        <dbReference type="Pfam" id="PF19305"/>
    </source>
</evidence>
<dbReference type="Proteomes" id="UP000198221">
    <property type="component" value="Chromosome I"/>
</dbReference>
<dbReference type="RefSeq" id="WP_089014431.1">
    <property type="nucleotide sequence ID" value="NZ_LT607754.1"/>
</dbReference>
<dbReference type="InterPro" id="IPR045337">
    <property type="entry name" value="MmgE_PrpD_C"/>
</dbReference>
<dbReference type="OrthoDB" id="9797528at2"/>
<comment type="similarity">
    <text evidence="1">Belongs to the PrpD family.</text>
</comment>
<dbReference type="AlphaFoldDB" id="A0A1C5JNF4"/>
<dbReference type="GO" id="GO:0016829">
    <property type="term" value="F:lyase activity"/>
    <property type="evidence" value="ECO:0007669"/>
    <property type="project" value="InterPro"/>
</dbReference>
<organism evidence="4 5">
    <name type="scientific">Micromonospora inositola</name>
    <dbReference type="NCBI Taxonomy" id="47865"/>
    <lineage>
        <taxon>Bacteria</taxon>
        <taxon>Bacillati</taxon>
        <taxon>Actinomycetota</taxon>
        <taxon>Actinomycetes</taxon>
        <taxon>Micromonosporales</taxon>
        <taxon>Micromonosporaceae</taxon>
        <taxon>Micromonospora</taxon>
    </lineage>
</organism>
<name>A0A1C5JNF4_9ACTN</name>
<dbReference type="InterPro" id="IPR005656">
    <property type="entry name" value="MmgE_PrpD"/>
</dbReference>
<accession>A0A1C5JNF4</accession>
<dbReference type="InterPro" id="IPR042188">
    <property type="entry name" value="MmgE/PrpD_sf_2"/>
</dbReference>
<sequence length="467" mass="47313">MSAPVSPAAPTADMLPALVAAGVDAADALLATADGQVRVRRVAARLTANALAATGHLPAGLADIGTPDGRCTLLAGPGGTDDPARAAAVTAAAITTSQCDEGLREARGHPGLHAYAAGLAGTEASDGTLRVFLRALAVGWEVGARLGLLFGAPRPGVHPHGGWGTAAAAAAGGVAVGLDTAGLTDTVNLALTVALSGPDATTRSGRAAHHLLPAFGTANGLRTAYLVRDGFPATDPAAGHVIQTIHQGAPTPAAVNAALDPRPLLPAAYFKPVGVCAHTLTSWTAVRALGVPASEVAGVTVHTYAAAALLAHRRPANRLARQFSIPWVVACGLVGVDPGAAADDNRHATVARLAERVTVRHDPRLDGGYPAGRPTVVEVDSRSGRRFTGEARFHPGDRETPLSPDELATIDVELIATPGAPEGSGELLARLASSPDVMPLRGLTRLVRTDQADSTAPPITSHAPKRM</sequence>
<dbReference type="Pfam" id="PF19305">
    <property type="entry name" value="MmgE_PrpD_C"/>
    <property type="match status" value="1"/>
</dbReference>
<dbReference type="InterPro" id="IPR036148">
    <property type="entry name" value="MmgE/PrpD_sf"/>
</dbReference>
<keyword evidence="5" id="KW-1185">Reference proteome</keyword>
<proteinExistence type="inferred from homology"/>
<protein>
    <submittedName>
        <fullName evidence="4">2-methylcitrate dehydratase PrpD</fullName>
    </submittedName>
</protein>
<feature type="domain" description="MmgE/PrpD C-terminal" evidence="3">
    <location>
        <begin position="291"/>
        <end position="407"/>
    </location>
</feature>
<dbReference type="Pfam" id="PF03972">
    <property type="entry name" value="MmgE_PrpD_N"/>
    <property type="match status" value="1"/>
</dbReference>